<evidence type="ECO:0000313" key="7">
    <source>
        <dbReference type="EMBL" id="AKJ00595.1"/>
    </source>
</evidence>
<keyword evidence="7" id="KW-0418">Kinase</keyword>
<dbReference type="InterPro" id="IPR011009">
    <property type="entry name" value="Kinase-like_dom_sf"/>
</dbReference>
<dbReference type="CDD" id="cd00082">
    <property type="entry name" value="HisKA"/>
    <property type="match status" value="1"/>
</dbReference>
<dbReference type="Pfam" id="PF13191">
    <property type="entry name" value="AAA_16"/>
    <property type="match status" value="1"/>
</dbReference>
<dbReference type="RefSeq" id="WP_047855386.1">
    <property type="nucleotide sequence ID" value="NZ_CP011509.1"/>
</dbReference>
<dbReference type="SMART" id="SM00387">
    <property type="entry name" value="HATPase_c"/>
    <property type="match status" value="1"/>
</dbReference>
<dbReference type="InterPro" id="IPR003594">
    <property type="entry name" value="HATPase_dom"/>
</dbReference>
<dbReference type="PRINTS" id="PR00344">
    <property type="entry name" value="BCTRLSENSOR"/>
</dbReference>
<dbReference type="Pfam" id="PF02518">
    <property type="entry name" value="HATPase_c"/>
    <property type="match status" value="1"/>
</dbReference>
<dbReference type="CDD" id="cd14014">
    <property type="entry name" value="STKc_PknB_like"/>
    <property type="match status" value="1"/>
</dbReference>
<dbReference type="Gene3D" id="3.30.450.40">
    <property type="match status" value="1"/>
</dbReference>
<keyword evidence="7" id="KW-0808">Transferase</keyword>
<comment type="catalytic activity">
    <reaction evidence="1">
        <text>ATP + protein L-histidine = ADP + protein N-phospho-L-histidine.</text>
        <dbReference type="EC" id="2.7.13.3"/>
    </reaction>
</comment>
<dbReference type="Pfam" id="PF00069">
    <property type="entry name" value="Pkinase"/>
    <property type="match status" value="1"/>
</dbReference>
<evidence type="ECO:0000259" key="6">
    <source>
        <dbReference type="PROSITE" id="PS50109"/>
    </source>
</evidence>
<dbReference type="InterPro" id="IPR027417">
    <property type="entry name" value="P-loop_NTPase"/>
</dbReference>
<dbReference type="SUPFAM" id="SSF47384">
    <property type="entry name" value="Homodimeric domain of signal transducing histidine kinase"/>
    <property type="match status" value="1"/>
</dbReference>
<dbReference type="Gene3D" id="1.10.287.130">
    <property type="match status" value="1"/>
</dbReference>
<accession>A0AAC8Q3S0</accession>
<dbReference type="Pfam" id="PF00512">
    <property type="entry name" value="HisKA"/>
    <property type="match status" value="1"/>
</dbReference>
<organism evidence="7 8">
    <name type="scientific">Archangium gephyra</name>
    <dbReference type="NCBI Taxonomy" id="48"/>
    <lineage>
        <taxon>Bacteria</taxon>
        <taxon>Pseudomonadati</taxon>
        <taxon>Myxococcota</taxon>
        <taxon>Myxococcia</taxon>
        <taxon>Myxococcales</taxon>
        <taxon>Cystobacterineae</taxon>
        <taxon>Archangiaceae</taxon>
        <taxon>Archangium</taxon>
    </lineage>
</organism>
<dbReference type="SMART" id="SM00388">
    <property type="entry name" value="HisKA"/>
    <property type="match status" value="1"/>
</dbReference>
<dbReference type="InterPro" id="IPR008271">
    <property type="entry name" value="Ser/Thr_kinase_AS"/>
</dbReference>
<dbReference type="SUPFAM" id="SSF52540">
    <property type="entry name" value="P-loop containing nucleoside triphosphate hydrolases"/>
    <property type="match status" value="1"/>
</dbReference>
<dbReference type="PANTHER" id="PTHR43642">
    <property type="entry name" value="HYBRID SIGNAL TRANSDUCTION HISTIDINE KINASE G"/>
    <property type="match status" value="1"/>
</dbReference>
<dbReference type="SUPFAM" id="SSF55874">
    <property type="entry name" value="ATPase domain of HSP90 chaperone/DNA topoisomerase II/histidine kinase"/>
    <property type="match status" value="1"/>
</dbReference>
<dbReference type="GO" id="GO:0004674">
    <property type="term" value="F:protein serine/threonine kinase activity"/>
    <property type="evidence" value="ECO:0007669"/>
    <property type="project" value="UniProtKB-KW"/>
</dbReference>
<dbReference type="KEGG" id="age:AA314_02221"/>
<dbReference type="InterPro" id="IPR005467">
    <property type="entry name" value="His_kinase_dom"/>
</dbReference>
<feature type="domain" description="Protein kinase" evidence="5">
    <location>
        <begin position="7"/>
        <end position="274"/>
    </location>
</feature>
<dbReference type="Proteomes" id="UP000035579">
    <property type="component" value="Chromosome"/>
</dbReference>
<gene>
    <name evidence="7" type="ORF">AA314_02221</name>
</gene>
<proteinExistence type="predicted"/>
<dbReference type="SMART" id="SM00220">
    <property type="entry name" value="S_TKc"/>
    <property type="match status" value="1"/>
</dbReference>
<evidence type="ECO:0000313" key="8">
    <source>
        <dbReference type="Proteomes" id="UP000035579"/>
    </source>
</evidence>
<dbReference type="GO" id="GO:0000155">
    <property type="term" value="F:phosphorelay sensor kinase activity"/>
    <property type="evidence" value="ECO:0007669"/>
    <property type="project" value="InterPro"/>
</dbReference>
<dbReference type="Gene3D" id="1.10.510.10">
    <property type="entry name" value="Transferase(Phosphotransferase) domain 1"/>
    <property type="match status" value="1"/>
</dbReference>
<dbReference type="InterPro" id="IPR036097">
    <property type="entry name" value="HisK_dim/P_sf"/>
</dbReference>
<keyword evidence="3" id="KW-0597">Phosphoprotein</keyword>
<dbReference type="EC" id="2.7.13.3" evidence="2"/>
<evidence type="ECO:0000256" key="1">
    <source>
        <dbReference type="ARBA" id="ARBA00000085"/>
    </source>
</evidence>
<dbReference type="GO" id="GO:0005524">
    <property type="term" value="F:ATP binding"/>
    <property type="evidence" value="ECO:0007669"/>
    <property type="project" value="InterPro"/>
</dbReference>
<feature type="domain" description="Histidine kinase" evidence="6">
    <location>
        <begin position="1556"/>
        <end position="1792"/>
    </location>
</feature>
<dbReference type="PROSITE" id="PS50109">
    <property type="entry name" value="HIS_KIN"/>
    <property type="match status" value="1"/>
</dbReference>
<dbReference type="InterPro" id="IPR000719">
    <property type="entry name" value="Prot_kinase_dom"/>
</dbReference>
<dbReference type="SMART" id="SM00065">
    <property type="entry name" value="GAF"/>
    <property type="match status" value="1"/>
</dbReference>
<dbReference type="Gene3D" id="3.30.565.10">
    <property type="entry name" value="Histidine kinase-like ATPase, C-terminal domain"/>
    <property type="match status" value="1"/>
</dbReference>
<evidence type="ECO:0000256" key="4">
    <source>
        <dbReference type="SAM" id="Coils"/>
    </source>
</evidence>
<sequence>MAHRAGYTLHEQLHSSHRSTLFRATRLRDQRPVILKLTTSDYLDRRRTLELRREYAIARRVEGDGIVRVLGLEEFPDRAALVLEDFGGLSLRHLLDERGPLDVDTFLDFAVHISAALGHIHQQGVIHKDIKPHNIIVNPTTGELKLTDFSLSVGLSLESVPPELPTHLTGTLAYMAPEQTGRMNRGVDSRADFYALGATFFELLTDRRVFTTSAPLELLHAHVAQVPPSPRELNPEVPEHLAAIILKLLAKAPEERYQSTWGLITDLEQCQRQLREGSTHPPPPLGLADQFHQYRPPQGLHGRDADVALLTRTYARATAGRGQLLLISGPAGIGKSSLVNELYRVTAASRGRVAMGKCDQFLHSEPFDAIQQALQHLVRQTLGEGEAETALLHERLQEVLGANLAVLAEAVPDTRALVGEQPPPAPLPSSESRNRLTLVLARTLQAFATPERPLALFLDDLQWADNATLTLLQTLARDASTRPLLLVGTYRGAEVSPEHPLALALKEMLAAGANWEQVHLAPLGLKEVAQMVCESIAVEAERALEFARLIHARTGGNPFSVKAFLRFLYEQGLLRFDPRSRRWEWDLARIESQGLPDDVAALLVAESRRLPEETRTLLQLAACLGVTFGFRDLTVAHGASAAETARALWTAIERRLVLPLGKDYVLLDPQSGAMEPTELDVSFRFLHDRVRQAAYSLIPEDERAARHLEVGLRLYEDARATKTLDERMFTILPHLGHAPERIGPDALRLELAGLHLAAGQRAKASGAYRTACEFFRTGGVLIPPALREQEHERTFALLKEHTESQYLAGELEAAASCFSTLLDQARTPAQRASVLCLQAILSTLNDRHIESLEYGLKGLRLLGIDIPSAPDEASISAELRELEAALAGRDNSELLGLPQMSDPTAKLASELLGAIAIASYFAAQKLLVPLSLQRVRLSLEHGNGRFSPYGYASYGFIVSALRDDPATGRRFGLLAIELATHFQDPMQYARALCVRVGFIDHWTQSARAGIPQLAEAYKILLESGDWQYAEACFTFLSWRRLALGEPLQDLLAENQRFIDLLGHRKNPDNRYLHWAFQQTLLLLSGARDVPQQTIQLSQLQWPANKAHAGQVLLEQHYLLRQLEQAMAVAEESATMMRSIPGFFLQTTYAFYYALSSAGVYPSASEARKQELQALMEQQRAYLEKCARRAPENFAPYHLLVRAELARVRGQHVEAHTHYEEAIAAARASGFTSVEAIACEQACRFQAELNRLPLASAYLVEALNAYERWGAAGKVHLLATEQAHLLHAYSGALKTWDHKLQRAGLSMARIQGGEYVERPSSHDLSSTDSLTEVLDVSSVMKASQAISSELHFPQLAANLIDILMESTGAQRGVLVLQREEDFFVEASGELGRGSTPLLPVERMAHSEALCHTIAELVLSTGTHLLLDDASSQEPFRSEPYVSLHHVRSVLCVPILHRRQLLGLVYLENNLTAGAFNSNRLKAVGMLLAQAAISLENAGLYRKLEKSHRTLEHRVQERTEQLHSKNAELHGALERLQAMQAQIITQEKLASLGSLTAGIAHELKNPLNFVKNFSELSLELLQELRESVQKREDPGSLLQELEQNLSKVCEHQQRASGIINGMLRHARNNKGESRAISINQLVEDAVRLVDHGLRARRPPRHVAFDVSFDSTVPPCHLVPEDLSRVILNLLDNGCYAAQQKAGRETAGQPRLKVSTRWTGSEVEIRVRDNGNGVPATMRDKLFTPFFTTKPPGEGTGLGLSLSHDIIVVALGGKLRVESEEEQYAEFTVVLPGELARPPAKN</sequence>
<keyword evidence="4" id="KW-0175">Coiled coil</keyword>
<dbReference type="InterPro" id="IPR004358">
    <property type="entry name" value="Sig_transdc_His_kin-like_C"/>
</dbReference>
<dbReference type="InterPro" id="IPR029016">
    <property type="entry name" value="GAF-like_dom_sf"/>
</dbReference>
<dbReference type="Pfam" id="PF01590">
    <property type="entry name" value="GAF"/>
    <property type="match status" value="1"/>
</dbReference>
<evidence type="ECO:0000256" key="3">
    <source>
        <dbReference type="ARBA" id="ARBA00022553"/>
    </source>
</evidence>
<evidence type="ECO:0000259" key="5">
    <source>
        <dbReference type="PROSITE" id="PS50011"/>
    </source>
</evidence>
<name>A0AAC8Q3S0_9BACT</name>
<evidence type="ECO:0000256" key="2">
    <source>
        <dbReference type="ARBA" id="ARBA00012438"/>
    </source>
</evidence>
<dbReference type="SUPFAM" id="SSF55781">
    <property type="entry name" value="GAF domain-like"/>
    <property type="match status" value="1"/>
</dbReference>
<reference evidence="7 8" key="1">
    <citation type="submission" date="2015-05" db="EMBL/GenBank/DDBJ databases">
        <title>Genome assembly of Archangium gephyra DSM 2261.</title>
        <authorList>
            <person name="Sharma G."/>
            <person name="Subramanian S."/>
        </authorList>
    </citation>
    <scope>NUCLEOTIDE SEQUENCE [LARGE SCALE GENOMIC DNA]</scope>
    <source>
        <strain evidence="7 8">DSM 2261</strain>
    </source>
</reference>
<dbReference type="InterPro" id="IPR003018">
    <property type="entry name" value="GAF"/>
</dbReference>
<feature type="coiled-coil region" evidence="4">
    <location>
        <begin position="1499"/>
        <end position="1540"/>
    </location>
</feature>
<dbReference type="InterPro" id="IPR003661">
    <property type="entry name" value="HisK_dim/P_dom"/>
</dbReference>
<dbReference type="InterPro" id="IPR036890">
    <property type="entry name" value="HATPase_C_sf"/>
</dbReference>
<dbReference type="SUPFAM" id="SSF56112">
    <property type="entry name" value="Protein kinase-like (PK-like)"/>
    <property type="match status" value="1"/>
</dbReference>
<protein>
    <recommendedName>
        <fullName evidence="2">histidine kinase</fullName>
        <ecNumber evidence="2">2.7.13.3</ecNumber>
    </recommendedName>
</protein>
<dbReference type="Gene3D" id="3.40.50.300">
    <property type="entry name" value="P-loop containing nucleotide triphosphate hydrolases"/>
    <property type="match status" value="1"/>
</dbReference>
<dbReference type="EMBL" id="CP011509">
    <property type="protein sequence ID" value="AKJ00595.1"/>
    <property type="molecule type" value="Genomic_DNA"/>
</dbReference>
<dbReference type="InterPro" id="IPR041664">
    <property type="entry name" value="AAA_16"/>
</dbReference>
<keyword evidence="7" id="KW-0723">Serine/threonine-protein kinase</keyword>
<dbReference type="PROSITE" id="PS50011">
    <property type="entry name" value="PROTEIN_KINASE_DOM"/>
    <property type="match status" value="1"/>
</dbReference>
<dbReference type="PROSITE" id="PS00108">
    <property type="entry name" value="PROTEIN_KINASE_ST"/>
    <property type="match status" value="1"/>
</dbReference>
<dbReference type="InterPro" id="IPR053159">
    <property type="entry name" value="Hybrid_Histidine_Kinase"/>
</dbReference>
<dbReference type="PANTHER" id="PTHR43642:SF1">
    <property type="entry name" value="HYBRID SIGNAL TRANSDUCTION HISTIDINE KINASE G"/>
    <property type="match status" value="1"/>
</dbReference>